<evidence type="ECO:0000313" key="8">
    <source>
        <dbReference type="Proteomes" id="UP000315677"/>
    </source>
</evidence>
<feature type="chain" id="PRO_5021740785" evidence="5">
    <location>
        <begin position="29"/>
        <end position="335"/>
    </location>
</feature>
<feature type="domain" description="Fe/B12 periplasmic-binding" evidence="6">
    <location>
        <begin position="57"/>
        <end position="335"/>
    </location>
</feature>
<dbReference type="InterPro" id="IPR051313">
    <property type="entry name" value="Bact_iron-sidero_bind"/>
</dbReference>
<dbReference type="Pfam" id="PF01497">
    <property type="entry name" value="Peripla_BP_2"/>
    <property type="match status" value="1"/>
</dbReference>
<dbReference type="PANTHER" id="PTHR30532">
    <property type="entry name" value="IRON III DICITRATE-BINDING PERIPLASMIC PROTEIN"/>
    <property type="match status" value="1"/>
</dbReference>
<dbReference type="RefSeq" id="WP_142056122.1">
    <property type="nucleotide sequence ID" value="NZ_VFPA01000002.1"/>
</dbReference>
<dbReference type="PROSITE" id="PS51257">
    <property type="entry name" value="PROKAR_LIPOPROTEIN"/>
    <property type="match status" value="1"/>
</dbReference>
<comment type="caution">
    <text evidence="7">The sequence shown here is derived from an EMBL/GenBank/DDBJ whole genome shotgun (WGS) entry which is preliminary data.</text>
</comment>
<dbReference type="Gene3D" id="3.40.50.1980">
    <property type="entry name" value="Nitrogenase molybdenum iron protein domain"/>
    <property type="match status" value="2"/>
</dbReference>
<dbReference type="OrthoDB" id="9793175at2"/>
<comment type="similarity">
    <text evidence="2">Belongs to the bacterial solute-binding protein 8 family.</text>
</comment>
<evidence type="ECO:0000256" key="3">
    <source>
        <dbReference type="ARBA" id="ARBA00022448"/>
    </source>
</evidence>
<organism evidence="7 8">
    <name type="scientific">Pseudonocardia kunmingensis</name>
    <dbReference type="NCBI Taxonomy" id="630975"/>
    <lineage>
        <taxon>Bacteria</taxon>
        <taxon>Bacillati</taxon>
        <taxon>Actinomycetota</taxon>
        <taxon>Actinomycetes</taxon>
        <taxon>Pseudonocardiales</taxon>
        <taxon>Pseudonocardiaceae</taxon>
        <taxon>Pseudonocardia</taxon>
    </lineage>
</organism>
<keyword evidence="8" id="KW-1185">Reference proteome</keyword>
<evidence type="ECO:0000313" key="7">
    <source>
        <dbReference type="EMBL" id="TQM11752.1"/>
    </source>
</evidence>
<evidence type="ECO:0000256" key="5">
    <source>
        <dbReference type="SAM" id="SignalP"/>
    </source>
</evidence>
<keyword evidence="4 5" id="KW-0732">Signal</keyword>
<evidence type="ECO:0000259" key="6">
    <source>
        <dbReference type="PROSITE" id="PS50983"/>
    </source>
</evidence>
<comment type="subcellular location">
    <subcellularLocation>
        <location evidence="1">Cell envelope</location>
    </subcellularLocation>
</comment>
<feature type="signal peptide" evidence="5">
    <location>
        <begin position="1"/>
        <end position="28"/>
    </location>
</feature>
<evidence type="ECO:0000256" key="2">
    <source>
        <dbReference type="ARBA" id="ARBA00008814"/>
    </source>
</evidence>
<dbReference type="EMBL" id="VFPA01000002">
    <property type="protein sequence ID" value="TQM11752.1"/>
    <property type="molecule type" value="Genomic_DNA"/>
</dbReference>
<dbReference type="GO" id="GO:1901678">
    <property type="term" value="P:iron coordination entity transport"/>
    <property type="evidence" value="ECO:0007669"/>
    <property type="project" value="UniProtKB-ARBA"/>
</dbReference>
<dbReference type="GO" id="GO:0030288">
    <property type="term" value="C:outer membrane-bounded periplasmic space"/>
    <property type="evidence" value="ECO:0007669"/>
    <property type="project" value="TreeGrafter"/>
</dbReference>
<reference evidence="7 8" key="1">
    <citation type="submission" date="2019-06" db="EMBL/GenBank/DDBJ databases">
        <title>Sequencing the genomes of 1000 actinobacteria strains.</title>
        <authorList>
            <person name="Klenk H.-P."/>
        </authorList>
    </citation>
    <scope>NUCLEOTIDE SEQUENCE [LARGE SCALE GENOMIC DNA]</scope>
    <source>
        <strain evidence="7 8">DSM 45301</strain>
    </source>
</reference>
<dbReference type="InterPro" id="IPR002491">
    <property type="entry name" value="ABC_transptr_periplasmic_BD"/>
</dbReference>
<accession>A0A543DR05</accession>
<gene>
    <name evidence="7" type="ORF">FB558_4322</name>
</gene>
<proteinExistence type="inferred from homology"/>
<dbReference type="Proteomes" id="UP000315677">
    <property type="component" value="Unassembled WGS sequence"/>
</dbReference>
<dbReference type="SUPFAM" id="SSF53807">
    <property type="entry name" value="Helical backbone' metal receptor"/>
    <property type="match status" value="1"/>
</dbReference>
<sequence length="335" mass="34823">MRLQLPSRLVAACAAALALVAAGCGSSADAPAPAAAAPTRVFAADNGEITIPVAPQRIVATGYAVPALIETGAPLVGISTWQRGIPLMSPEDKATYDGLEKVAGELAAETDYEAIARVDPDLIVIGVPAPILTDVDVELLESVAPVVAIGPTIPSKWREVSQRQADAAGVLPAFDALRTEYEAKAAGLEEKYAPVVGPLRFGHVGAYGEVARGTFQREFDGSWGTNVLNDLGVTYYGQVQEPGPGSRAVSEYPSMEELPASLGEADVITYSAEPDGSVREGVQQVLDSPLWPLLPAVEAGRTIPIRYTEAATYKAALTALDAADEALAPLLSPPA</sequence>
<evidence type="ECO:0000256" key="4">
    <source>
        <dbReference type="ARBA" id="ARBA00022729"/>
    </source>
</evidence>
<name>A0A543DR05_9PSEU</name>
<dbReference type="AlphaFoldDB" id="A0A543DR05"/>
<protein>
    <submittedName>
        <fullName evidence="7">Iron complex transport system substrate-binding protein</fullName>
    </submittedName>
</protein>
<dbReference type="PANTHER" id="PTHR30532:SF1">
    <property type="entry name" value="IRON(3+)-HYDROXAMATE-BINDING PROTEIN FHUD"/>
    <property type="match status" value="1"/>
</dbReference>
<dbReference type="PROSITE" id="PS50983">
    <property type="entry name" value="FE_B12_PBP"/>
    <property type="match status" value="1"/>
</dbReference>
<evidence type="ECO:0000256" key="1">
    <source>
        <dbReference type="ARBA" id="ARBA00004196"/>
    </source>
</evidence>
<keyword evidence="3" id="KW-0813">Transport</keyword>